<feature type="non-terminal residue" evidence="3">
    <location>
        <position position="1"/>
    </location>
</feature>
<organism evidence="3 4">
    <name type="scientific">Ceyx cyanopectus</name>
    <name type="common">Indigo-banded kingfisher</name>
    <dbReference type="NCBI Taxonomy" id="390723"/>
    <lineage>
        <taxon>Eukaryota</taxon>
        <taxon>Metazoa</taxon>
        <taxon>Chordata</taxon>
        <taxon>Craniata</taxon>
        <taxon>Vertebrata</taxon>
        <taxon>Euteleostomi</taxon>
        <taxon>Archelosauria</taxon>
        <taxon>Archosauria</taxon>
        <taxon>Dinosauria</taxon>
        <taxon>Saurischia</taxon>
        <taxon>Theropoda</taxon>
        <taxon>Coelurosauria</taxon>
        <taxon>Aves</taxon>
        <taxon>Neognathae</taxon>
        <taxon>Neoaves</taxon>
        <taxon>Telluraves</taxon>
        <taxon>Coraciimorphae</taxon>
        <taxon>Coraciiformes</taxon>
        <taxon>Alcedinidae</taxon>
        <taxon>Ceyx</taxon>
    </lineage>
</organism>
<dbReference type="InterPro" id="IPR003961">
    <property type="entry name" value="FN3_dom"/>
</dbReference>
<evidence type="ECO:0000313" key="3">
    <source>
        <dbReference type="EMBL" id="NXY91724.1"/>
    </source>
</evidence>
<name>A0A7L4NTW8_9AVES</name>
<sequence length="79" mass="8420">PPAAPPPAGVLTVPGEAREAPLGGLRPWSRYRLRVLLFNGRGDGPPGKNVSFQTPEGGQRPPQFTSRPLRPPSVHNPPP</sequence>
<gene>
    <name evidence="3" type="primary">Ngca_2</name>
    <name evidence="3" type="ORF">CEYCYA_R12232</name>
</gene>
<dbReference type="AlphaFoldDB" id="A0A7L4NTW8"/>
<feature type="compositionally biased region" description="Pro residues" evidence="1">
    <location>
        <begin position="69"/>
        <end position="79"/>
    </location>
</feature>
<dbReference type="InterPro" id="IPR013783">
    <property type="entry name" value="Ig-like_fold"/>
</dbReference>
<evidence type="ECO:0000256" key="1">
    <source>
        <dbReference type="SAM" id="MobiDB-lite"/>
    </source>
</evidence>
<dbReference type="Gene3D" id="2.60.40.10">
    <property type="entry name" value="Immunoglobulins"/>
    <property type="match status" value="1"/>
</dbReference>
<protein>
    <submittedName>
        <fullName evidence="3">NGCA protein</fullName>
    </submittedName>
</protein>
<feature type="region of interest" description="Disordered" evidence="1">
    <location>
        <begin position="1"/>
        <end position="23"/>
    </location>
</feature>
<proteinExistence type="predicted"/>
<feature type="domain" description="Fibronectin type-III" evidence="2">
    <location>
        <begin position="1"/>
        <end position="57"/>
    </location>
</feature>
<comment type="caution">
    <text evidence="3">The sequence shown here is derived from an EMBL/GenBank/DDBJ whole genome shotgun (WGS) entry which is preliminary data.</text>
</comment>
<dbReference type="EMBL" id="VYZU01174396">
    <property type="protein sequence ID" value="NXY91724.1"/>
    <property type="molecule type" value="Genomic_DNA"/>
</dbReference>
<evidence type="ECO:0000313" key="4">
    <source>
        <dbReference type="Proteomes" id="UP000586704"/>
    </source>
</evidence>
<dbReference type="InterPro" id="IPR036116">
    <property type="entry name" value="FN3_sf"/>
</dbReference>
<feature type="compositionally biased region" description="Polar residues" evidence="1">
    <location>
        <begin position="50"/>
        <end position="66"/>
    </location>
</feature>
<reference evidence="3 4" key="1">
    <citation type="submission" date="2020-02" db="EMBL/GenBank/DDBJ databases">
        <title>Bird 10,000 Genomes (B10K) Project - Family phase.</title>
        <authorList>
            <person name="Zhang G."/>
        </authorList>
    </citation>
    <scope>NUCLEOTIDE SEQUENCE [LARGE SCALE GENOMIC DNA]</scope>
    <source>
        <strain evidence="3">B10K-DU-013-51</strain>
        <tissue evidence="3">Mixed tissue sample</tissue>
    </source>
</reference>
<dbReference type="PROSITE" id="PS50853">
    <property type="entry name" value="FN3"/>
    <property type="match status" value="1"/>
</dbReference>
<accession>A0A7L4NTW8</accession>
<keyword evidence="4" id="KW-1185">Reference proteome</keyword>
<dbReference type="OrthoDB" id="6244967at2759"/>
<evidence type="ECO:0000259" key="2">
    <source>
        <dbReference type="PROSITE" id="PS50853"/>
    </source>
</evidence>
<dbReference type="Proteomes" id="UP000586704">
    <property type="component" value="Unassembled WGS sequence"/>
</dbReference>
<dbReference type="CDD" id="cd00063">
    <property type="entry name" value="FN3"/>
    <property type="match status" value="1"/>
</dbReference>
<feature type="non-terminal residue" evidence="3">
    <location>
        <position position="79"/>
    </location>
</feature>
<feature type="region of interest" description="Disordered" evidence="1">
    <location>
        <begin position="39"/>
        <end position="79"/>
    </location>
</feature>
<dbReference type="SUPFAM" id="SSF49265">
    <property type="entry name" value="Fibronectin type III"/>
    <property type="match status" value="1"/>
</dbReference>